<dbReference type="Pfam" id="PF02441">
    <property type="entry name" value="Flavoprotein"/>
    <property type="match status" value="1"/>
</dbReference>
<dbReference type="SUPFAM" id="SSF81606">
    <property type="entry name" value="PP2C-like"/>
    <property type="match status" value="1"/>
</dbReference>
<dbReference type="PROSITE" id="PS01032">
    <property type="entry name" value="PPM_1"/>
    <property type="match status" value="1"/>
</dbReference>
<organism evidence="13 14">
    <name type="scientific">Trichostrongylus colubriformis</name>
    <name type="common">Black scour worm</name>
    <dbReference type="NCBI Taxonomy" id="6319"/>
    <lineage>
        <taxon>Eukaryota</taxon>
        <taxon>Metazoa</taxon>
        <taxon>Ecdysozoa</taxon>
        <taxon>Nematoda</taxon>
        <taxon>Chromadorea</taxon>
        <taxon>Rhabditida</taxon>
        <taxon>Rhabditina</taxon>
        <taxon>Rhabditomorpha</taxon>
        <taxon>Strongyloidea</taxon>
        <taxon>Trichostrongylidae</taxon>
        <taxon>Trichostrongylus</taxon>
    </lineage>
</organism>
<dbReference type="GO" id="GO:0061928">
    <property type="term" value="F:glutathione specific gamma-glutamylcyclotransferase activity"/>
    <property type="evidence" value="ECO:0007669"/>
    <property type="project" value="UniProtKB-EC"/>
</dbReference>
<feature type="compositionally biased region" description="Polar residues" evidence="10">
    <location>
        <begin position="466"/>
        <end position="477"/>
    </location>
</feature>
<dbReference type="Gene3D" id="3.10.20.90">
    <property type="entry name" value="Phosphatidylinositol 3-kinase Catalytic Subunit, Chain A, domain 1"/>
    <property type="match status" value="1"/>
</dbReference>
<dbReference type="GO" id="GO:0046872">
    <property type="term" value="F:metal ion binding"/>
    <property type="evidence" value="ECO:0007669"/>
    <property type="project" value="UniProtKB-KW"/>
</dbReference>
<keyword evidence="4 9" id="KW-0904">Protein phosphatase</keyword>
<dbReference type="Proteomes" id="UP001331761">
    <property type="component" value="Unassembled WGS sequence"/>
</dbReference>
<comment type="similarity">
    <text evidence="9">Belongs to the PP2C family.</text>
</comment>
<keyword evidence="6" id="KW-0456">Lyase</keyword>
<gene>
    <name evidence="13" type="ORF">GCK32_001083</name>
</gene>
<dbReference type="GO" id="GO:0004721">
    <property type="term" value="F:phosphoprotein phosphatase activity"/>
    <property type="evidence" value="ECO:0007669"/>
    <property type="project" value="UniProtKB-KW"/>
</dbReference>
<feature type="region of interest" description="Disordered" evidence="10">
    <location>
        <begin position="464"/>
        <end position="506"/>
    </location>
</feature>
<evidence type="ECO:0000256" key="8">
    <source>
        <dbReference type="ARBA" id="ARBA00048073"/>
    </source>
</evidence>
<accession>A0AAN8ISB6</accession>
<dbReference type="SUPFAM" id="SSF47031">
    <property type="entry name" value="Second domain of FERM"/>
    <property type="match status" value="1"/>
</dbReference>
<dbReference type="SMART" id="SM00332">
    <property type="entry name" value="PP2Cc"/>
    <property type="match status" value="1"/>
</dbReference>
<dbReference type="InterPro" id="IPR000299">
    <property type="entry name" value="FERM_domain"/>
</dbReference>
<dbReference type="PROSITE" id="PS51746">
    <property type="entry name" value="PPM_2"/>
    <property type="match status" value="1"/>
</dbReference>
<dbReference type="EMBL" id="WIXE01006224">
    <property type="protein sequence ID" value="KAK5981498.1"/>
    <property type="molecule type" value="Genomic_DNA"/>
</dbReference>
<comment type="similarity">
    <text evidence="1">Belongs to the gamma-glutamylcyclotransferase family. ChaC subfamily.</text>
</comment>
<evidence type="ECO:0000256" key="2">
    <source>
        <dbReference type="ARBA" id="ARBA00022723"/>
    </source>
</evidence>
<feature type="domain" description="FERM" evidence="11">
    <location>
        <begin position="1058"/>
        <end position="1258"/>
    </location>
</feature>
<dbReference type="InterPro" id="IPR003382">
    <property type="entry name" value="Flavoprotein"/>
</dbReference>
<evidence type="ECO:0000256" key="9">
    <source>
        <dbReference type="RuleBase" id="RU003465"/>
    </source>
</evidence>
<dbReference type="PANTHER" id="PTHR14359:SF6">
    <property type="entry name" value="PHOSPHOPANTOTHENOYLCYSTEINE DECARBOXYLASE"/>
    <property type="match status" value="1"/>
</dbReference>
<dbReference type="GO" id="GO:0015937">
    <property type="term" value="P:coenzyme A biosynthetic process"/>
    <property type="evidence" value="ECO:0007669"/>
    <property type="project" value="UniProtKB-KW"/>
</dbReference>
<dbReference type="SUPFAM" id="SSF52507">
    <property type="entry name" value="Homo-oligomeric flavin-containing Cys decarboxylases, HFCD"/>
    <property type="match status" value="1"/>
</dbReference>
<dbReference type="Pfam" id="PF04752">
    <property type="entry name" value="ChaC"/>
    <property type="match status" value="1"/>
</dbReference>
<dbReference type="GO" id="GO:0004633">
    <property type="term" value="F:phosphopantothenoylcysteine decarboxylase activity"/>
    <property type="evidence" value="ECO:0007669"/>
    <property type="project" value="TreeGrafter"/>
</dbReference>
<dbReference type="InterPro" id="IPR036457">
    <property type="entry name" value="PPM-type-like_dom_sf"/>
</dbReference>
<dbReference type="Gene3D" id="3.40.50.1950">
    <property type="entry name" value="Flavin prenyltransferase-like"/>
    <property type="match status" value="1"/>
</dbReference>
<evidence type="ECO:0000256" key="3">
    <source>
        <dbReference type="ARBA" id="ARBA00022801"/>
    </source>
</evidence>
<evidence type="ECO:0000256" key="10">
    <source>
        <dbReference type="SAM" id="MobiDB-lite"/>
    </source>
</evidence>
<evidence type="ECO:0000256" key="6">
    <source>
        <dbReference type="ARBA" id="ARBA00023239"/>
    </source>
</evidence>
<dbReference type="PANTHER" id="PTHR14359">
    <property type="entry name" value="HOMO-OLIGOMERIC FLAVIN CONTAINING CYS DECARBOXYLASE FAMILY"/>
    <property type="match status" value="1"/>
</dbReference>
<evidence type="ECO:0000313" key="14">
    <source>
        <dbReference type="Proteomes" id="UP001331761"/>
    </source>
</evidence>
<name>A0AAN8ISB6_TRICO</name>
<dbReference type="PROSITE" id="PS50057">
    <property type="entry name" value="FERM_3"/>
    <property type="match status" value="1"/>
</dbReference>
<dbReference type="InterPro" id="IPR006840">
    <property type="entry name" value="ChaC"/>
</dbReference>
<dbReference type="CDD" id="cd00143">
    <property type="entry name" value="PP2Cc"/>
    <property type="match status" value="1"/>
</dbReference>
<evidence type="ECO:0000259" key="12">
    <source>
        <dbReference type="PROSITE" id="PS51746"/>
    </source>
</evidence>
<keyword evidence="14" id="KW-1185">Reference proteome</keyword>
<dbReference type="GO" id="GO:0006751">
    <property type="term" value="P:glutathione catabolic process"/>
    <property type="evidence" value="ECO:0007669"/>
    <property type="project" value="InterPro"/>
</dbReference>
<dbReference type="GO" id="GO:0010181">
    <property type="term" value="F:FMN binding"/>
    <property type="evidence" value="ECO:0007669"/>
    <property type="project" value="TreeGrafter"/>
</dbReference>
<evidence type="ECO:0000256" key="1">
    <source>
        <dbReference type="ARBA" id="ARBA00009662"/>
    </source>
</evidence>
<dbReference type="Pfam" id="PF00481">
    <property type="entry name" value="PP2C"/>
    <property type="match status" value="1"/>
</dbReference>
<dbReference type="Gene3D" id="3.60.40.10">
    <property type="entry name" value="PPM-type phosphatase domain"/>
    <property type="match status" value="1"/>
</dbReference>
<dbReference type="CDD" id="cd06661">
    <property type="entry name" value="GGCT_like"/>
    <property type="match status" value="1"/>
</dbReference>
<evidence type="ECO:0000256" key="5">
    <source>
        <dbReference type="ARBA" id="ARBA00022993"/>
    </source>
</evidence>
<dbReference type="InterPro" id="IPR013024">
    <property type="entry name" value="GGCT-like"/>
</dbReference>
<dbReference type="InterPro" id="IPR036551">
    <property type="entry name" value="Flavin_trans-like"/>
</dbReference>
<protein>
    <submittedName>
        <fullName evidence="13">Uncharacterized protein</fullName>
    </submittedName>
</protein>
<sequence length="1258" mass="140460">MLSCHNIFFLSVNCTLFCKGRSAGSKQAHPSLISLHSLYQRASLRSQTAEEDQPLTVITISPRPALRTWRLTSSGLVEITEENRAQMGAFLDKPKTAKTNCSGEGNVSMADREPYKDWSFFAVFDGHAGNVAADDAAENIMKTLMETPQFEKVTEELKSNGGVLCEKSIGLLEDGIKAGFLKLDENIRTRLDSNVVLPCLGPKWLNCCDSRAVVSRKDEGSFGTEDHKPYHDKERERIVGAGGSVMIQRINGSLAVSRALGDFEYKNVPGLEPNKQLVSPEPDVYVLERQKDKDEFLVVACDGIYDVMENEELCRFVENRLHVCDDLNQVCNDVLDACLSKGSRDNMTMIVVCFEAAPSIDKEKVATEQIWKAQMLASINDVVVEETSKPSWSDNDEMSIEFILRELAQRNLSSGGGPAHMLRSLADQILGILVSLEYCMTANYSITVPSDSIDMSLNAEGDSFMQPDSLQSGNNGSVEEPSSKKRRNLSDTDDCEEGTSVKDYGRRPPFTRSHVIQRCGGKFHLLIGVTGSIAVIKLDELIKKLYEACPENKLLIKVAATKAALTLLDTQDFEIDEVIYEDRDEWSMWRSRGDAVLHIELRKWADAMLIAPLDANSLAKIAVGINDNLLTSIVRAWDPRKPLYFAPAMNTMMWENPLTFQHRNTLKDLLRYKEIPPMEKELMCGDTGMGAMATTQMIATVVATIQLPGIVSGYARRFWQLSPDHRGTPEKPGRTVTLVPDEKAVCWGIAFKVAEENVTATRKYLDFREKAGYSLVKMVFKPDDDSIKPFEVEAYMSYGDKEHHAGPSELEHICQTVWFSSSFKYLFIFRYEIVKCDGPSGSNVEYALLLAITLHQQAPHCPDEHVFAVERRVLELCEKNGSHKDLLKKLGYITSCASHGERHSIHQAASTLPDHPVLSNMSVESKGIPSVNESVHLLSRSQAEISQEILETEASEPVLRRPVSIGGSAVVEESTVEMSAPSGRKKLSESRQVKLPTISVGERPAVSFADPLSATVKKTPPLSISPLGYTLHHIPQSADYRKKKNDVVSMRIYTSQFVRIDTPERDDSNYAGIQFNIPGGRNATAEYIVELMGAEYGIDRKIVKEAFSLWMISGLLEVQLKPHHKPYEMRRGWSEVLSKFATSEPESRKKEDEPVLYFRRNVQLSETREQQIVTFCSRALEMLLTDARSSLFLDRCPMPPERAAELAGLGFAMEDGAFEQKTHNVDWIRIHIDDQLPARMADAIRGPVLLGKALSGFK</sequence>
<reference evidence="13 14" key="1">
    <citation type="submission" date="2019-10" db="EMBL/GenBank/DDBJ databases">
        <title>Assembly and Annotation for the nematode Trichostrongylus colubriformis.</title>
        <authorList>
            <person name="Martin J."/>
        </authorList>
    </citation>
    <scope>NUCLEOTIDE SEQUENCE [LARGE SCALE GENOMIC DNA]</scope>
    <source>
        <strain evidence="13">G859</strain>
        <tissue evidence="13">Whole worm</tissue>
    </source>
</reference>
<keyword evidence="5" id="KW-0173">Coenzyme A biosynthesis</keyword>
<dbReference type="AlphaFoldDB" id="A0AAN8ISB6"/>
<dbReference type="InterPro" id="IPR000222">
    <property type="entry name" value="PP2C_BS"/>
</dbReference>
<dbReference type="InterPro" id="IPR001932">
    <property type="entry name" value="PPM-type_phosphatase-like_dom"/>
</dbReference>
<feature type="domain" description="PPM-type phosphatase" evidence="12">
    <location>
        <begin position="95"/>
        <end position="354"/>
    </location>
</feature>
<comment type="caution">
    <text evidence="13">The sequence shown here is derived from an EMBL/GenBank/DDBJ whole genome shotgun (WGS) entry which is preliminary data.</text>
</comment>
<comment type="catalytic activity">
    <reaction evidence="8">
        <text>glutathione = L-cysteinylglycine + 5-oxo-L-proline</text>
        <dbReference type="Rhea" id="RHEA:47724"/>
        <dbReference type="ChEBI" id="CHEBI:57925"/>
        <dbReference type="ChEBI" id="CHEBI:58402"/>
        <dbReference type="ChEBI" id="CHEBI:61694"/>
        <dbReference type="EC" id="4.3.2.7"/>
    </reaction>
</comment>
<evidence type="ECO:0000259" key="11">
    <source>
        <dbReference type="PROSITE" id="PS50057"/>
    </source>
</evidence>
<dbReference type="GO" id="GO:0071513">
    <property type="term" value="C:phosphopantothenoylcysteine decarboxylase complex"/>
    <property type="evidence" value="ECO:0007669"/>
    <property type="project" value="TreeGrafter"/>
</dbReference>
<dbReference type="InterPro" id="IPR035963">
    <property type="entry name" value="FERM_2"/>
</dbReference>
<proteinExistence type="inferred from homology"/>
<keyword evidence="3 9" id="KW-0378">Hydrolase</keyword>
<evidence type="ECO:0000256" key="4">
    <source>
        <dbReference type="ARBA" id="ARBA00022912"/>
    </source>
</evidence>
<evidence type="ECO:0000313" key="13">
    <source>
        <dbReference type="EMBL" id="KAK5981498.1"/>
    </source>
</evidence>
<evidence type="ECO:0000256" key="7">
    <source>
        <dbReference type="ARBA" id="ARBA00038350"/>
    </source>
</evidence>
<comment type="similarity">
    <text evidence="7">Belongs to the HFCD (homooligomeric flavin containing Cys decarboxylase) superfamily.</text>
</comment>
<keyword evidence="2" id="KW-0479">Metal-binding</keyword>